<gene>
    <name evidence="1" type="ORF">D1639_04400</name>
</gene>
<dbReference type="SUPFAM" id="SSF53146">
    <property type="entry name" value="Nitrogenase accessory factor-like"/>
    <property type="match status" value="1"/>
</dbReference>
<organism evidence="1">
    <name type="scientific">Muribaculaceae bacterium Z82</name>
    <dbReference type="NCBI Taxonomy" id="2304548"/>
    <lineage>
        <taxon>Bacteria</taxon>
        <taxon>Pseudomonadati</taxon>
        <taxon>Bacteroidota</taxon>
        <taxon>Bacteroidia</taxon>
        <taxon>Bacteroidales</taxon>
        <taxon>Muribaculaceae</taxon>
    </lineage>
</organism>
<dbReference type="EMBL" id="QWKH01000020">
    <property type="protein sequence ID" value="NBI34283.1"/>
    <property type="molecule type" value="Genomic_DNA"/>
</dbReference>
<comment type="caution">
    <text evidence="1">The sequence shown here is derived from an EMBL/GenBank/DDBJ whole genome shotgun (WGS) entry which is preliminary data.</text>
</comment>
<proteinExistence type="predicted"/>
<sequence length="113" mass="12056">MLVAVASAGSDVCTEQATLAGFMCYTVERGIIVRCRNYSSPIAPGESWVCVLTSLGVDTLLVHALDQAVRSQIERQGIDVVEGFCGSIERAVQAYLSALMHGCDDDYPELAAV</sequence>
<dbReference type="InterPro" id="IPR036105">
    <property type="entry name" value="DiNase_FeMo-co_biosyn_sf"/>
</dbReference>
<accession>A0A7C9NAM9</accession>
<dbReference type="AlphaFoldDB" id="A0A7C9NAM9"/>
<dbReference type="Gene3D" id="3.30.420.130">
    <property type="entry name" value="Dinitrogenase iron-molybdenum cofactor biosynthesis domain"/>
    <property type="match status" value="1"/>
</dbReference>
<evidence type="ECO:0000313" key="1">
    <source>
        <dbReference type="EMBL" id="NBI34283.1"/>
    </source>
</evidence>
<reference evidence="1" key="1">
    <citation type="submission" date="2018-08" db="EMBL/GenBank/DDBJ databases">
        <title>Murine metabolic-syndrome-specific gut microbial biobank.</title>
        <authorList>
            <person name="Liu C."/>
        </authorList>
    </citation>
    <scope>NUCLEOTIDE SEQUENCE [LARGE SCALE GENOMIC DNA]</scope>
    <source>
        <strain evidence="1">Z82</strain>
    </source>
</reference>
<name>A0A7C9NAM9_9BACT</name>
<protein>
    <submittedName>
        <fullName evidence="1">Uncharacterized protein</fullName>
    </submittedName>
</protein>